<dbReference type="OrthoDB" id="10256179at2759"/>
<feature type="repeat" description="RCC1" evidence="1">
    <location>
        <begin position="345"/>
        <end position="406"/>
    </location>
</feature>
<feature type="compositionally biased region" description="Polar residues" evidence="2">
    <location>
        <begin position="95"/>
        <end position="105"/>
    </location>
</feature>
<evidence type="ECO:0000313" key="4">
    <source>
        <dbReference type="Proteomes" id="UP000799291"/>
    </source>
</evidence>
<dbReference type="Pfam" id="PF13540">
    <property type="entry name" value="RCC1_2"/>
    <property type="match status" value="1"/>
</dbReference>
<dbReference type="AlphaFoldDB" id="A0A6G1J6Q0"/>
<sequence length="599" mass="66445">MINTRCLSRATLRAPHAPRLSRDVASKSRPQVRTATHPYAHRRQQHFVRSVATVTTLFATATAWQWYNGEKIFRDVHAEEPPQEQEVEFEKPRRQAQSTEDNRNIISSQHLQVLKSWENPGVYAWGSNSGRVVAPDSQESFIKSPRRIPFFDGVLLRDIKLDRNFAAAIDEKGDLLQWGTAFSKETTSPTRTLTGKNLKSLAISRDRVIALSSSGDVYTIPVSQEEQRTGDKPASTSWIPFWGSSNNISYRTRTPPNLAWGEKVTQISSGLEHALMLTSTGRVFSFASGTQDFPAKGQLGIPGLTWETRPEGGFDIPHEITTLKGFPIQHVATGDNHSLVSDAAGRAFAFGDNSFGQLGFEFNPEAKYVDAPSLLATQKLYAGTSQQASVTNVFAGGNTSFLTIEATKPVASARDSTRVQADTWGFGFGLTGQLGNGRWIHNQSSPIKIPTFSGLYEYDEHNNSVIPIKLHNMSIGQSHAAAIMDNVASVAVSGKSKRLTENDTNWGRDILFWGNNEYYQIGTGKRSNVPMPTYIQPLDQRAEEERTASVFGWGKQLREKDMHRFQITPKSKVRVNGRMVDMEQKVECGRGCTAVYSAV</sequence>
<gene>
    <name evidence="3" type="ORF">K458DRAFT_417078</name>
</gene>
<evidence type="ECO:0000256" key="2">
    <source>
        <dbReference type="SAM" id="MobiDB-lite"/>
    </source>
</evidence>
<protein>
    <submittedName>
        <fullName evidence="3">Mitochondrial protein-like protein Fmp25</fullName>
    </submittedName>
</protein>
<dbReference type="EMBL" id="MU005578">
    <property type="protein sequence ID" value="KAF2685890.1"/>
    <property type="molecule type" value="Genomic_DNA"/>
</dbReference>
<name>A0A6G1J6Q0_9PLEO</name>
<dbReference type="PROSITE" id="PS00626">
    <property type="entry name" value="RCC1_2"/>
    <property type="match status" value="1"/>
</dbReference>
<reference evidence="3" key="1">
    <citation type="journal article" date="2020" name="Stud. Mycol.">
        <title>101 Dothideomycetes genomes: a test case for predicting lifestyles and emergence of pathogens.</title>
        <authorList>
            <person name="Haridas S."/>
            <person name="Albert R."/>
            <person name="Binder M."/>
            <person name="Bloem J."/>
            <person name="Labutti K."/>
            <person name="Salamov A."/>
            <person name="Andreopoulos B."/>
            <person name="Baker S."/>
            <person name="Barry K."/>
            <person name="Bills G."/>
            <person name="Bluhm B."/>
            <person name="Cannon C."/>
            <person name="Castanera R."/>
            <person name="Culley D."/>
            <person name="Daum C."/>
            <person name="Ezra D."/>
            <person name="Gonzalez J."/>
            <person name="Henrissat B."/>
            <person name="Kuo A."/>
            <person name="Liang C."/>
            <person name="Lipzen A."/>
            <person name="Lutzoni F."/>
            <person name="Magnuson J."/>
            <person name="Mondo S."/>
            <person name="Nolan M."/>
            <person name="Ohm R."/>
            <person name="Pangilinan J."/>
            <person name="Park H.-J."/>
            <person name="Ramirez L."/>
            <person name="Alfaro M."/>
            <person name="Sun H."/>
            <person name="Tritt A."/>
            <person name="Yoshinaga Y."/>
            <person name="Zwiers L.-H."/>
            <person name="Turgeon B."/>
            <person name="Goodwin S."/>
            <person name="Spatafora J."/>
            <person name="Crous P."/>
            <person name="Grigoriev I."/>
        </authorList>
    </citation>
    <scope>NUCLEOTIDE SEQUENCE</scope>
    <source>
        <strain evidence="3">CBS 122367</strain>
    </source>
</reference>
<feature type="repeat" description="RCC1" evidence="1">
    <location>
        <begin position="421"/>
        <end position="486"/>
    </location>
</feature>
<evidence type="ECO:0000256" key="1">
    <source>
        <dbReference type="PROSITE-ProRule" id="PRU00235"/>
    </source>
</evidence>
<dbReference type="GO" id="GO:0034551">
    <property type="term" value="P:mitochondrial respiratory chain complex III assembly"/>
    <property type="evidence" value="ECO:0007669"/>
    <property type="project" value="TreeGrafter"/>
</dbReference>
<dbReference type="GO" id="GO:0005743">
    <property type="term" value="C:mitochondrial inner membrane"/>
    <property type="evidence" value="ECO:0007669"/>
    <property type="project" value="TreeGrafter"/>
</dbReference>
<dbReference type="InterPro" id="IPR053245">
    <property type="entry name" value="MitoProcess-Associated"/>
</dbReference>
<organism evidence="3 4">
    <name type="scientific">Lentithecium fluviatile CBS 122367</name>
    <dbReference type="NCBI Taxonomy" id="1168545"/>
    <lineage>
        <taxon>Eukaryota</taxon>
        <taxon>Fungi</taxon>
        <taxon>Dikarya</taxon>
        <taxon>Ascomycota</taxon>
        <taxon>Pezizomycotina</taxon>
        <taxon>Dothideomycetes</taxon>
        <taxon>Pleosporomycetidae</taxon>
        <taxon>Pleosporales</taxon>
        <taxon>Massarineae</taxon>
        <taxon>Lentitheciaceae</taxon>
        <taxon>Lentithecium</taxon>
    </lineage>
</organism>
<proteinExistence type="predicted"/>
<feature type="region of interest" description="Disordered" evidence="2">
    <location>
        <begin position="79"/>
        <end position="105"/>
    </location>
</feature>
<dbReference type="PROSITE" id="PS50012">
    <property type="entry name" value="RCC1_3"/>
    <property type="match status" value="3"/>
</dbReference>
<dbReference type="InterPro" id="IPR000408">
    <property type="entry name" value="Reg_chr_condens"/>
</dbReference>
<dbReference type="InterPro" id="IPR009091">
    <property type="entry name" value="RCC1/BLIP-II"/>
</dbReference>
<dbReference type="Proteomes" id="UP000799291">
    <property type="component" value="Unassembled WGS sequence"/>
</dbReference>
<accession>A0A6G1J6Q0</accession>
<keyword evidence="4" id="KW-1185">Reference proteome</keyword>
<dbReference type="Gene3D" id="2.130.10.30">
    <property type="entry name" value="Regulator of chromosome condensation 1/beta-lactamase-inhibitor protein II"/>
    <property type="match status" value="1"/>
</dbReference>
<dbReference type="SUPFAM" id="SSF50985">
    <property type="entry name" value="RCC1/BLIP-II"/>
    <property type="match status" value="1"/>
</dbReference>
<evidence type="ECO:0000313" key="3">
    <source>
        <dbReference type="EMBL" id="KAF2685890.1"/>
    </source>
</evidence>
<dbReference type="PANTHER" id="PTHR47563:SF1">
    <property type="entry name" value="PROTEIN FMP25, MITOCHONDRIAL"/>
    <property type="match status" value="1"/>
</dbReference>
<feature type="repeat" description="RCC1" evidence="1">
    <location>
        <begin position="281"/>
        <end position="344"/>
    </location>
</feature>
<dbReference type="PANTHER" id="PTHR47563">
    <property type="entry name" value="PROTEIN FMP25, MITOCHONDRIAL"/>
    <property type="match status" value="1"/>
</dbReference>
<feature type="region of interest" description="Disordered" evidence="2">
    <location>
        <begin position="14"/>
        <end position="35"/>
    </location>
</feature>
<dbReference type="Pfam" id="PF00415">
    <property type="entry name" value="RCC1"/>
    <property type="match status" value="1"/>
</dbReference>